<keyword evidence="3" id="KW-1185">Reference proteome</keyword>
<organism evidence="2 3">
    <name type="scientific">Amycolatopsis vancoresmycina DSM 44592</name>
    <dbReference type="NCBI Taxonomy" id="1292037"/>
    <lineage>
        <taxon>Bacteria</taxon>
        <taxon>Bacillati</taxon>
        <taxon>Actinomycetota</taxon>
        <taxon>Actinomycetes</taxon>
        <taxon>Pseudonocardiales</taxon>
        <taxon>Pseudonocardiaceae</taxon>
        <taxon>Amycolatopsis</taxon>
    </lineage>
</organism>
<feature type="region of interest" description="Disordered" evidence="1">
    <location>
        <begin position="183"/>
        <end position="211"/>
    </location>
</feature>
<dbReference type="EMBL" id="AOUO01000009">
    <property type="protein sequence ID" value="EOD70455.1"/>
    <property type="molecule type" value="Genomic_DNA"/>
</dbReference>
<proteinExistence type="predicted"/>
<accession>R1I3W2</accession>
<sequence>MASMSRATLFVSPDCASGPVIRVQLSPTFRLYCASWSNSAWLRGTCGWSAISSASPHRMEVLLPTPRGSKPTVSKRFVISAESDQPALTSPAPAPPGPPGSIRTAPIRACGSVAFRRASARVVVPRSGWAQSIGTVTVPHSAPGASAHGCQAMVPAAEAGGAASRLPNTAMTAVAVRNRFLTPVMPSPSPHRQCTIDSNKSPIRGSRQLPR</sequence>
<feature type="region of interest" description="Disordered" evidence="1">
    <location>
        <begin position="82"/>
        <end position="102"/>
    </location>
</feature>
<dbReference type="AlphaFoldDB" id="R1I3W2"/>
<reference evidence="2 3" key="1">
    <citation type="submission" date="2013-02" db="EMBL/GenBank/DDBJ databases">
        <title>Draft genome sequence of Amycolatopsis vancoresmycina strain DSM 44592T.</title>
        <authorList>
            <person name="Kumar S."/>
            <person name="Kaur N."/>
            <person name="Kaur C."/>
            <person name="Raghava G.P.S."/>
            <person name="Mayilraj S."/>
        </authorList>
    </citation>
    <scope>NUCLEOTIDE SEQUENCE [LARGE SCALE GENOMIC DNA]</scope>
    <source>
        <strain evidence="2 3">DSM 44592</strain>
    </source>
</reference>
<gene>
    <name evidence="2" type="ORF">H480_00827</name>
</gene>
<dbReference type="Proteomes" id="UP000014139">
    <property type="component" value="Unassembled WGS sequence"/>
</dbReference>
<evidence type="ECO:0000313" key="3">
    <source>
        <dbReference type="Proteomes" id="UP000014139"/>
    </source>
</evidence>
<feature type="compositionally biased region" description="Polar residues" evidence="1">
    <location>
        <begin position="190"/>
        <end position="201"/>
    </location>
</feature>
<evidence type="ECO:0000313" key="2">
    <source>
        <dbReference type="EMBL" id="EOD70455.1"/>
    </source>
</evidence>
<comment type="caution">
    <text evidence="2">The sequence shown here is derived from an EMBL/GenBank/DDBJ whole genome shotgun (WGS) entry which is preliminary data.</text>
</comment>
<protein>
    <submittedName>
        <fullName evidence="2">Uncharacterized protein</fullName>
    </submittedName>
</protein>
<name>R1I3W2_9PSEU</name>
<evidence type="ECO:0000256" key="1">
    <source>
        <dbReference type="SAM" id="MobiDB-lite"/>
    </source>
</evidence>